<sequence>MSRYQYRADELLVHVDDCGLIRSELAGHGYRAADRRGPLLRFVGEPDRRAVPDLLAELRARHGTGLRVSPNHVFTCDRIIWGLLRPRPTDKSLPEPPPVGAGEQVRVGVVDVGVVERDGEPHPYLRGRVEYGPDDVDTVARDAEGNPTGSAGHGTFVSALVVREAPNAVVHMKGVIDKTSGEVEDLAVAAAVDALRAEGVTLINLSFSGSTWEDSAPRAIENALRRLDSDVVVVCAAGNRGTSGVQFPAGTVLRRERVEDPEPAKVLAVGAATPDDEPAVAAFSGYGPWVSVYASGVDVVGPYFEPGYPEGYHGWAIWSGTSFAAATVTGWIAARMGDGRTARAVADELLASPPGKVEVFDVNGPRDVPFVRGLGSA</sequence>
<evidence type="ECO:0000256" key="1">
    <source>
        <dbReference type="ARBA" id="ARBA00011073"/>
    </source>
</evidence>
<gene>
    <name evidence="7" type="ORF">ACFQ3T_21010</name>
</gene>
<feature type="active site" description="Charge relay system" evidence="5">
    <location>
        <position position="111"/>
    </location>
</feature>
<dbReference type="EMBL" id="JBHTLK010000114">
    <property type="protein sequence ID" value="MFD1149623.1"/>
    <property type="molecule type" value="Genomic_DNA"/>
</dbReference>
<evidence type="ECO:0000256" key="4">
    <source>
        <dbReference type="ARBA" id="ARBA00022825"/>
    </source>
</evidence>
<reference evidence="8" key="1">
    <citation type="journal article" date="2019" name="Int. J. Syst. Evol. Microbiol.">
        <title>The Global Catalogue of Microorganisms (GCM) 10K type strain sequencing project: providing services to taxonomists for standard genome sequencing and annotation.</title>
        <authorList>
            <consortium name="The Broad Institute Genomics Platform"/>
            <consortium name="The Broad Institute Genome Sequencing Center for Infectious Disease"/>
            <person name="Wu L."/>
            <person name="Ma J."/>
        </authorList>
    </citation>
    <scope>NUCLEOTIDE SEQUENCE [LARGE SCALE GENOMIC DNA]</scope>
    <source>
        <strain evidence="8">CCUG 60214</strain>
    </source>
</reference>
<dbReference type="InterPro" id="IPR036852">
    <property type="entry name" value="Peptidase_S8/S53_dom_sf"/>
</dbReference>
<name>A0ABW3QXR5_9PSEU</name>
<feature type="active site" description="Charge relay system" evidence="5">
    <location>
        <position position="153"/>
    </location>
</feature>
<evidence type="ECO:0000256" key="5">
    <source>
        <dbReference type="PROSITE-ProRule" id="PRU01240"/>
    </source>
</evidence>
<organism evidence="7 8">
    <name type="scientific">Saccharothrix hoggarensis</name>
    <dbReference type="NCBI Taxonomy" id="913853"/>
    <lineage>
        <taxon>Bacteria</taxon>
        <taxon>Bacillati</taxon>
        <taxon>Actinomycetota</taxon>
        <taxon>Actinomycetes</taxon>
        <taxon>Pseudonocardiales</taxon>
        <taxon>Pseudonocardiaceae</taxon>
        <taxon>Saccharothrix</taxon>
    </lineage>
</organism>
<keyword evidence="3 5" id="KW-0378">Hydrolase</keyword>
<protein>
    <submittedName>
        <fullName evidence="7">S8/S53 family peptidase</fullName>
        <ecNumber evidence="7">3.4.-.-</ecNumber>
    </submittedName>
</protein>
<dbReference type="InterPro" id="IPR050131">
    <property type="entry name" value="Peptidase_S8_subtilisin-like"/>
</dbReference>
<keyword evidence="4 5" id="KW-0720">Serine protease</keyword>
<dbReference type="PANTHER" id="PTHR43806">
    <property type="entry name" value="PEPTIDASE S8"/>
    <property type="match status" value="1"/>
</dbReference>
<dbReference type="GO" id="GO:0016787">
    <property type="term" value="F:hydrolase activity"/>
    <property type="evidence" value="ECO:0007669"/>
    <property type="project" value="UniProtKB-KW"/>
</dbReference>
<evidence type="ECO:0000256" key="2">
    <source>
        <dbReference type="ARBA" id="ARBA00022670"/>
    </source>
</evidence>
<dbReference type="EC" id="3.4.-.-" evidence="7"/>
<comment type="similarity">
    <text evidence="1 5">Belongs to the peptidase S8 family.</text>
</comment>
<evidence type="ECO:0000259" key="6">
    <source>
        <dbReference type="Pfam" id="PF00082"/>
    </source>
</evidence>
<dbReference type="PROSITE" id="PS51892">
    <property type="entry name" value="SUBTILASE"/>
    <property type="match status" value="1"/>
</dbReference>
<dbReference type="SUPFAM" id="SSF52743">
    <property type="entry name" value="Subtilisin-like"/>
    <property type="match status" value="1"/>
</dbReference>
<dbReference type="Pfam" id="PF00082">
    <property type="entry name" value="Peptidase_S8"/>
    <property type="match status" value="1"/>
</dbReference>
<feature type="active site" description="Charge relay system" evidence="5">
    <location>
        <position position="322"/>
    </location>
</feature>
<accession>A0ABW3QXR5</accession>
<keyword evidence="2 5" id="KW-0645">Protease</keyword>
<evidence type="ECO:0000313" key="7">
    <source>
        <dbReference type="EMBL" id="MFD1149623.1"/>
    </source>
</evidence>
<dbReference type="Gene3D" id="3.40.50.200">
    <property type="entry name" value="Peptidase S8/S53 domain"/>
    <property type="match status" value="1"/>
</dbReference>
<proteinExistence type="inferred from homology"/>
<keyword evidence="8" id="KW-1185">Reference proteome</keyword>
<evidence type="ECO:0000313" key="8">
    <source>
        <dbReference type="Proteomes" id="UP001597168"/>
    </source>
</evidence>
<dbReference type="PANTHER" id="PTHR43806:SF11">
    <property type="entry name" value="CEREVISIN-RELATED"/>
    <property type="match status" value="1"/>
</dbReference>
<comment type="caution">
    <text evidence="7">The sequence shown here is derived from an EMBL/GenBank/DDBJ whole genome shotgun (WGS) entry which is preliminary data.</text>
</comment>
<dbReference type="InterPro" id="IPR000209">
    <property type="entry name" value="Peptidase_S8/S53_dom"/>
</dbReference>
<dbReference type="Proteomes" id="UP001597168">
    <property type="component" value="Unassembled WGS sequence"/>
</dbReference>
<evidence type="ECO:0000256" key="3">
    <source>
        <dbReference type="ARBA" id="ARBA00022801"/>
    </source>
</evidence>
<feature type="domain" description="Peptidase S8/S53" evidence="6">
    <location>
        <begin position="102"/>
        <end position="333"/>
    </location>
</feature>
<dbReference type="RefSeq" id="WP_380725025.1">
    <property type="nucleotide sequence ID" value="NZ_JBHTLK010000114.1"/>
</dbReference>
<dbReference type="CDD" id="cd00306">
    <property type="entry name" value="Peptidases_S8_S53"/>
    <property type="match status" value="1"/>
</dbReference>